<feature type="domain" description="Glycosyl hydrolase family 95 catalytic" evidence="3">
    <location>
        <begin position="301"/>
        <end position="702"/>
    </location>
</feature>
<dbReference type="RefSeq" id="WP_303301684.1">
    <property type="nucleotide sequence ID" value="NZ_BAABDA010000050.1"/>
</dbReference>
<dbReference type="InterPro" id="IPR008928">
    <property type="entry name" value="6-hairpin_glycosidase_sf"/>
</dbReference>
<evidence type="ECO:0000259" key="2">
    <source>
        <dbReference type="Pfam" id="PF21307"/>
    </source>
</evidence>
<evidence type="ECO:0000313" key="5">
    <source>
        <dbReference type="Proteomes" id="UP001176806"/>
    </source>
</evidence>
<feature type="domain" description="Glycosyl hydrolase family 95 N-terminal" evidence="1">
    <location>
        <begin position="48"/>
        <end position="278"/>
    </location>
</feature>
<dbReference type="EMBL" id="JAUOEL010000003">
    <property type="protein sequence ID" value="MDO5974546.1"/>
    <property type="molecule type" value="Genomic_DNA"/>
</dbReference>
<dbReference type="Gene3D" id="1.50.10.10">
    <property type="match status" value="1"/>
</dbReference>
<dbReference type="Pfam" id="PF21307">
    <property type="entry name" value="Glyco_hydro_95_C"/>
    <property type="match status" value="1"/>
</dbReference>
<sequence>MNKFIKLIQNTGMINERRSLKLLLGYMLLFLSLSCTEAQKEAQDHFKLFYNQPAEKWTEALPIGNGNLGAMIFGGVQQEHIQFNEETLWRGQPHDYSNKGAGKYLSEIRTLLTAGKQREAQNLATKEFMSNPLRQVHYQPFADIYIDFPGHENFTDYSRSLNLDSAISEVSYKVGDVTYNRQAFSSHPDKVIVVNLSASQSKALHFNLFLDALHEDKTLKTDNDSQTIVVKVKDGVLWGVATIKIETDGKVAILNGQLQINEASKATLYLSAATNYKNFKDVSGEPNVIVAETLKNIENKSYDKVKETHIKDYQSLYSRFSIDFGDNGKSELVTNQRVYDFWKNPDDPQLLALYIQYARYLTIASSRPGTKPGTLQGIWNHKIKPPWFSSYTTNINLEMNYWAVEMTNLSECHEPLFDFIEDVSKTGKIVAKEHYNADGWIMHHNVDIWRGAAPVNASNHGIWLGGGGWLCTHIWEHYLFTQDKAFLKEKYPLLRDAALFYSQFLYKDPNTGYLISTPSNSPEIGGLVAGPTMDHQIIRALFNITIEASQVLGEDAEFAEKLKIMVPQIAPNQIGQHGQLQEWLEDKDNPEVKHRHVSHLWAVHPWNEINYEDTPDLMKAAKQSLEYRGDKGTGWSLAWKINFWSRFRDGDRAYKLVHMLLSPAEIPERKIRGGSYPNLFDAHPPFQIDGNFGGAAGMVEMLIQSHLDKIELLPALPGALPKGSISGVCARGGFELSFTWENAALTSVEVLSKSGGTCTLVYKDKRVEFDTAKGETYQFDSELKAKE</sequence>
<feature type="domain" description="Alpha fucosidase A-like C-terminal" evidence="2">
    <location>
        <begin position="704"/>
        <end position="773"/>
    </location>
</feature>
<evidence type="ECO:0000259" key="1">
    <source>
        <dbReference type="Pfam" id="PF14498"/>
    </source>
</evidence>
<dbReference type="InterPro" id="IPR054363">
    <property type="entry name" value="GH95_cat"/>
</dbReference>
<reference evidence="4" key="1">
    <citation type="submission" date="2023-07" db="EMBL/GenBank/DDBJ databases">
        <title>Two novel species in the genus Flavivirga.</title>
        <authorList>
            <person name="Kwon K."/>
        </authorList>
    </citation>
    <scope>NUCLEOTIDE SEQUENCE</scope>
    <source>
        <strain evidence="4">KACC 14158</strain>
    </source>
</reference>
<dbReference type="GO" id="GO:0016787">
    <property type="term" value="F:hydrolase activity"/>
    <property type="evidence" value="ECO:0007669"/>
    <property type="project" value="UniProtKB-KW"/>
</dbReference>
<dbReference type="Pfam" id="PF22124">
    <property type="entry name" value="Glyco_hydro_95_cat"/>
    <property type="match status" value="1"/>
</dbReference>
<dbReference type="PIRSF" id="PIRSF007663">
    <property type="entry name" value="UCP007663"/>
    <property type="match status" value="1"/>
</dbReference>
<dbReference type="InterPro" id="IPR049053">
    <property type="entry name" value="AFCA-like_C"/>
</dbReference>
<dbReference type="InterPro" id="IPR027414">
    <property type="entry name" value="GH95_N_dom"/>
</dbReference>
<dbReference type="InterPro" id="IPR012341">
    <property type="entry name" value="6hp_glycosidase-like_sf"/>
</dbReference>
<dbReference type="SUPFAM" id="SSF48208">
    <property type="entry name" value="Six-hairpin glycosidases"/>
    <property type="match status" value="1"/>
</dbReference>
<keyword evidence="5" id="KW-1185">Reference proteome</keyword>
<keyword evidence="4" id="KW-0378">Hydrolase</keyword>
<comment type="caution">
    <text evidence="4">The sequence shown here is derived from an EMBL/GenBank/DDBJ whole genome shotgun (WGS) entry which is preliminary data.</text>
</comment>
<evidence type="ECO:0000313" key="4">
    <source>
        <dbReference type="EMBL" id="MDO5974546.1"/>
    </source>
</evidence>
<dbReference type="InterPro" id="IPR016518">
    <property type="entry name" value="Alpha-L-fucosidase"/>
</dbReference>
<evidence type="ECO:0000259" key="3">
    <source>
        <dbReference type="Pfam" id="PF22124"/>
    </source>
</evidence>
<protein>
    <submittedName>
        <fullName evidence="4">Glycoside hydrolase family 95 protein</fullName>
    </submittedName>
</protein>
<dbReference type="PROSITE" id="PS51257">
    <property type="entry name" value="PROKAR_LIPOPROTEIN"/>
    <property type="match status" value="1"/>
</dbReference>
<dbReference type="Pfam" id="PF14498">
    <property type="entry name" value="Glyco_hyd_65N_2"/>
    <property type="match status" value="1"/>
</dbReference>
<dbReference type="PANTHER" id="PTHR31084">
    <property type="entry name" value="ALPHA-L-FUCOSIDASE 2"/>
    <property type="match status" value="1"/>
</dbReference>
<accession>A0ABT8WNR3</accession>
<dbReference type="PANTHER" id="PTHR31084:SF0">
    <property type="entry name" value="ALPHA-L-FUCOSIDASE 2"/>
    <property type="match status" value="1"/>
</dbReference>
<organism evidence="4 5">
    <name type="scientific">Flavivirga jejuensis</name>
    <dbReference type="NCBI Taxonomy" id="870487"/>
    <lineage>
        <taxon>Bacteria</taxon>
        <taxon>Pseudomonadati</taxon>
        <taxon>Bacteroidota</taxon>
        <taxon>Flavobacteriia</taxon>
        <taxon>Flavobacteriales</taxon>
        <taxon>Flavobacteriaceae</taxon>
        <taxon>Flavivirga</taxon>
    </lineage>
</organism>
<proteinExistence type="predicted"/>
<gene>
    <name evidence="4" type="ORF">Q4Q40_10145</name>
</gene>
<name>A0ABT8WNR3_9FLAO</name>
<dbReference type="Proteomes" id="UP001176806">
    <property type="component" value="Unassembled WGS sequence"/>
</dbReference>